<sequence length="264" mass="29637">MPDMENFIPKEATQQSKFVKKYPEYDGRGIKIAIIDSDVVDKSLPGMQKTTTGLPKIICGACKLGIIVDTSTIVKSNGKNYIIGKNGRKLIVPRKYKNPSDKWHLGCTSFEGVHENYCKCNCEKYENFEEHNGSNVDKLFPVIDKIFNCVIWFDGEKWRACIDTSSLTTDLNDLKILTNFEDECEVAYLPNKLPYCINVLDDGNALQILCPPDDHGTSVAHVVAAYFPGNPESNGLAPGSQIVSLRWRDFEKDVNFDENDIIIS</sequence>
<reference evidence="2" key="1">
    <citation type="submission" date="2022-11" db="UniProtKB">
        <authorList>
            <consortium name="WormBaseParasite"/>
        </authorList>
    </citation>
    <scope>IDENTIFICATION</scope>
</reference>
<dbReference type="Proteomes" id="UP000887579">
    <property type="component" value="Unplaced"/>
</dbReference>
<protein>
    <submittedName>
        <fullName evidence="2">Peptidase S8/S53 domain-containing protein</fullName>
    </submittedName>
</protein>
<name>A0AC34FM13_9BILA</name>
<accession>A0AC34FM13</accession>
<proteinExistence type="predicted"/>
<organism evidence="1 2">
    <name type="scientific">Panagrolaimus sp. ES5</name>
    <dbReference type="NCBI Taxonomy" id="591445"/>
    <lineage>
        <taxon>Eukaryota</taxon>
        <taxon>Metazoa</taxon>
        <taxon>Ecdysozoa</taxon>
        <taxon>Nematoda</taxon>
        <taxon>Chromadorea</taxon>
        <taxon>Rhabditida</taxon>
        <taxon>Tylenchina</taxon>
        <taxon>Panagrolaimomorpha</taxon>
        <taxon>Panagrolaimoidea</taxon>
        <taxon>Panagrolaimidae</taxon>
        <taxon>Panagrolaimus</taxon>
    </lineage>
</organism>
<evidence type="ECO:0000313" key="2">
    <source>
        <dbReference type="WBParaSite" id="ES5_v2.g18282.t1"/>
    </source>
</evidence>
<dbReference type="WBParaSite" id="ES5_v2.g18282.t1">
    <property type="protein sequence ID" value="ES5_v2.g18282.t1"/>
    <property type="gene ID" value="ES5_v2.g18282"/>
</dbReference>
<evidence type="ECO:0000313" key="1">
    <source>
        <dbReference type="Proteomes" id="UP000887579"/>
    </source>
</evidence>